<evidence type="ECO:0000256" key="1">
    <source>
        <dbReference type="ARBA" id="ARBA00008760"/>
    </source>
</evidence>
<dbReference type="GO" id="GO:0006412">
    <property type="term" value="P:translation"/>
    <property type="evidence" value="ECO:0007669"/>
    <property type="project" value="UniProtKB-UniRule"/>
</dbReference>
<dbReference type="EMBL" id="CP040812">
    <property type="protein sequence ID" value="QCY70706.1"/>
    <property type="molecule type" value="Genomic_DNA"/>
</dbReference>
<evidence type="ECO:0000313" key="7">
    <source>
        <dbReference type="Proteomes" id="UP000309016"/>
    </source>
</evidence>
<dbReference type="HAMAP" id="MF_00373">
    <property type="entry name" value="Ribosomal_bL28"/>
    <property type="match status" value="1"/>
</dbReference>
<reference evidence="6 7" key="1">
    <citation type="submission" date="2019-06" db="EMBL/GenBank/DDBJ databases">
        <title>Complete genome sequence of Antarcticibacterium flavum KCTC 52984T from an Antarctic marine sediment.</title>
        <authorList>
            <person name="Lee Y.M."/>
            <person name="Shin S.C."/>
        </authorList>
    </citation>
    <scope>NUCLEOTIDE SEQUENCE [LARGE SCALE GENOMIC DNA]</scope>
    <source>
        <strain evidence="6 7">KCTC 52984</strain>
    </source>
</reference>
<dbReference type="GO" id="GO:0003735">
    <property type="term" value="F:structural constituent of ribosome"/>
    <property type="evidence" value="ECO:0007669"/>
    <property type="project" value="InterPro"/>
</dbReference>
<dbReference type="AlphaFoldDB" id="A0A5B7X5I2"/>
<dbReference type="GO" id="GO:0005840">
    <property type="term" value="C:ribosome"/>
    <property type="evidence" value="ECO:0007669"/>
    <property type="project" value="UniProtKB-KW"/>
</dbReference>
<evidence type="ECO:0000256" key="4">
    <source>
        <dbReference type="ARBA" id="ARBA00035174"/>
    </source>
</evidence>
<dbReference type="InterPro" id="IPR034704">
    <property type="entry name" value="Ribosomal_bL28/bL31-like_sf"/>
</dbReference>
<dbReference type="Proteomes" id="UP000309016">
    <property type="component" value="Chromosome"/>
</dbReference>
<dbReference type="Gene3D" id="2.30.170.40">
    <property type="entry name" value="Ribosomal protein L28/L24"/>
    <property type="match status" value="1"/>
</dbReference>
<evidence type="ECO:0000256" key="2">
    <source>
        <dbReference type="ARBA" id="ARBA00022980"/>
    </source>
</evidence>
<organism evidence="6 7">
    <name type="scientific">Antarcticibacterium flavum</name>
    <dbReference type="NCBI Taxonomy" id="2058175"/>
    <lineage>
        <taxon>Bacteria</taxon>
        <taxon>Pseudomonadati</taxon>
        <taxon>Bacteroidota</taxon>
        <taxon>Flavobacteriia</taxon>
        <taxon>Flavobacteriales</taxon>
        <taxon>Flavobacteriaceae</taxon>
        <taxon>Antarcticibacterium</taxon>
    </lineage>
</organism>
<dbReference type="InterPro" id="IPR001383">
    <property type="entry name" value="Ribosomal_bL28_bact-type"/>
</dbReference>
<evidence type="ECO:0000256" key="3">
    <source>
        <dbReference type="ARBA" id="ARBA00023274"/>
    </source>
</evidence>
<keyword evidence="7" id="KW-1185">Reference proteome</keyword>
<keyword evidence="3 5" id="KW-0687">Ribonucleoprotein</keyword>
<dbReference type="NCBIfam" id="TIGR00009">
    <property type="entry name" value="L28"/>
    <property type="match status" value="1"/>
</dbReference>
<sequence>MSRVCELTGKKAMVGNNVSHAMNKTKRKFNINLLKKRFYIPEEDRWVTLKVSASALKNINKKGISAVMKEAREKGYLNK</sequence>
<comment type="similarity">
    <text evidence="1 5">Belongs to the bacterial ribosomal protein bL28 family.</text>
</comment>
<evidence type="ECO:0000256" key="5">
    <source>
        <dbReference type="HAMAP-Rule" id="MF_00373"/>
    </source>
</evidence>
<dbReference type="PANTHER" id="PTHR13528:SF2">
    <property type="entry name" value="LARGE RIBOSOMAL SUBUNIT PROTEIN BL28M"/>
    <property type="match status" value="1"/>
</dbReference>
<protein>
    <recommendedName>
        <fullName evidence="4 5">Large ribosomal subunit protein bL28</fullName>
    </recommendedName>
</protein>
<dbReference type="OrthoDB" id="9805609at2"/>
<dbReference type="InterPro" id="IPR037147">
    <property type="entry name" value="Ribosomal_bL28_sf"/>
</dbReference>
<dbReference type="GO" id="GO:1990904">
    <property type="term" value="C:ribonucleoprotein complex"/>
    <property type="evidence" value="ECO:0007669"/>
    <property type="project" value="UniProtKB-KW"/>
</dbReference>
<dbReference type="KEGG" id="afla:FHG64_15635"/>
<dbReference type="InterPro" id="IPR026569">
    <property type="entry name" value="Ribosomal_bL28"/>
</dbReference>
<keyword evidence="2 5" id="KW-0689">Ribosomal protein</keyword>
<proteinExistence type="inferred from homology"/>
<evidence type="ECO:0000313" key="6">
    <source>
        <dbReference type="EMBL" id="QCY70706.1"/>
    </source>
</evidence>
<accession>A0A5B7X5I2</accession>
<dbReference type="Pfam" id="PF00830">
    <property type="entry name" value="Ribosomal_L28"/>
    <property type="match status" value="1"/>
</dbReference>
<name>A0A5B7X5I2_9FLAO</name>
<gene>
    <name evidence="5" type="primary">rpmB</name>
    <name evidence="6" type="ORF">FHG64_15635</name>
</gene>
<dbReference type="SUPFAM" id="SSF143800">
    <property type="entry name" value="L28p-like"/>
    <property type="match status" value="1"/>
</dbReference>
<dbReference type="PANTHER" id="PTHR13528">
    <property type="entry name" value="39S RIBOSOMAL PROTEIN L28, MITOCHONDRIAL"/>
    <property type="match status" value="1"/>
</dbReference>
<dbReference type="RefSeq" id="WP_139067275.1">
    <property type="nucleotide sequence ID" value="NZ_CP040812.1"/>
</dbReference>
<dbReference type="FunFam" id="2.30.170.40:FF:000001">
    <property type="entry name" value="50S ribosomal protein L28"/>
    <property type="match status" value="1"/>
</dbReference>